<reference evidence="2" key="1">
    <citation type="submission" date="2012-02" db="EMBL/GenBank/DDBJ databases">
        <title>The complete genome of Frateuria aurantia DSM 6220.</title>
        <authorList>
            <consortium name="US DOE Joint Genome Institute (JGI-PGF)"/>
            <person name="Lucas S."/>
            <person name="Copeland A."/>
            <person name="Lapidus A."/>
            <person name="Glavina del Rio T."/>
            <person name="Dalin E."/>
            <person name="Tice H."/>
            <person name="Bruce D."/>
            <person name="Goodwin L."/>
            <person name="Pitluck S."/>
            <person name="Peters L."/>
            <person name="Ovchinnikova G."/>
            <person name="Teshima H."/>
            <person name="Kyrpides N."/>
            <person name="Mavromatis K."/>
            <person name="Ivanova N."/>
            <person name="Brettin T."/>
            <person name="Detter J.C."/>
            <person name="Han C."/>
            <person name="Larimer F."/>
            <person name="Land M."/>
            <person name="Hauser L."/>
            <person name="Markowitz V."/>
            <person name="Cheng J.-F."/>
            <person name="Hugenholtz P."/>
            <person name="Woyke T."/>
            <person name="Wu D."/>
            <person name="Brambilla E."/>
            <person name="Klenk H.-P."/>
            <person name="Eisen J.A."/>
        </authorList>
    </citation>
    <scope>NUCLEOTIDE SEQUENCE</scope>
    <source>
        <strain evidence="2">DSM 6220</strain>
    </source>
</reference>
<evidence type="ECO:0000313" key="3">
    <source>
        <dbReference type="Proteomes" id="UP000005234"/>
    </source>
</evidence>
<dbReference type="RefSeq" id="WP_014402554.1">
    <property type="nucleotide sequence ID" value="NC_017033.1"/>
</dbReference>
<dbReference type="InterPro" id="IPR027843">
    <property type="entry name" value="DUF4440"/>
</dbReference>
<dbReference type="InterPro" id="IPR032710">
    <property type="entry name" value="NTF2-like_dom_sf"/>
</dbReference>
<evidence type="ECO:0000313" key="2">
    <source>
        <dbReference type="EMBL" id="AFC85548.1"/>
    </source>
</evidence>
<evidence type="ECO:0000259" key="1">
    <source>
        <dbReference type="Pfam" id="PF14534"/>
    </source>
</evidence>
<dbReference type="EMBL" id="CP003350">
    <property type="protein sequence ID" value="AFC85548.1"/>
    <property type="molecule type" value="Genomic_DNA"/>
</dbReference>
<dbReference type="eggNOG" id="COG4994">
    <property type="taxonomic scope" value="Bacteria"/>
</dbReference>
<dbReference type="AlphaFoldDB" id="H8L3B2"/>
<dbReference type="Pfam" id="PF14534">
    <property type="entry name" value="DUF4440"/>
    <property type="match status" value="1"/>
</dbReference>
<protein>
    <recommendedName>
        <fullName evidence="1">DUF4440 domain-containing protein</fullName>
    </recommendedName>
</protein>
<keyword evidence="3" id="KW-1185">Reference proteome</keyword>
<dbReference type="Gene3D" id="3.10.450.50">
    <property type="match status" value="1"/>
</dbReference>
<feature type="domain" description="DUF4440" evidence="1">
    <location>
        <begin position="12"/>
        <end position="114"/>
    </location>
</feature>
<sequence>MDPAVQGEILSGEHALIQAQAHADTATVERLLSDDFHEIGSSGRYFGKSAVIDSLTRSLVLDFSLQTIEWIQAGPDCVILVYMAEVTRRRNNHSLTIKACRSSTWRREATGWRMLFHQGTLVPDMGRRDG</sequence>
<proteinExistence type="predicted"/>
<gene>
    <name evidence="2" type="ordered locus">Fraau_1088</name>
</gene>
<dbReference type="HOGENOM" id="CLU_119560_0_2_6"/>
<dbReference type="SUPFAM" id="SSF54427">
    <property type="entry name" value="NTF2-like"/>
    <property type="match status" value="1"/>
</dbReference>
<name>H8L3B2_FRAAD</name>
<dbReference type="KEGG" id="fau:Fraau_1088"/>
<dbReference type="Proteomes" id="UP000005234">
    <property type="component" value="Chromosome"/>
</dbReference>
<accession>H8L3B2</accession>
<organism evidence="2 3">
    <name type="scientific">Frateuria aurantia (strain ATCC 33424 / DSM 6220 / KCTC 2777 / LMG 1558 / NBRC 3245 / NCIMB 13370)</name>
    <name type="common">Acetobacter aurantius</name>
    <dbReference type="NCBI Taxonomy" id="767434"/>
    <lineage>
        <taxon>Bacteria</taxon>
        <taxon>Pseudomonadati</taxon>
        <taxon>Pseudomonadota</taxon>
        <taxon>Gammaproteobacteria</taxon>
        <taxon>Lysobacterales</taxon>
        <taxon>Rhodanobacteraceae</taxon>
        <taxon>Frateuria</taxon>
    </lineage>
</organism>